<protein>
    <submittedName>
        <fullName evidence="1">Uncharacterized protein</fullName>
    </submittedName>
</protein>
<reference evidence="1" key="2">
    <citation type="journal article" date="2023" name="Plant Pathol.">
        <title>Dismantling and reorganizing Pseudomonas marginalis sensu#lato.</title>
        <authorList>
            <person name="Sawada H."/>
            <person name="Fujikawa T."/>
            <person name="Satou M."/>
        </authorList>
    </citation>
    <scope>NUCLEOTIDE SEQUENCE</scope>
    <source>
        <strain evidence="1">MAFF 301350</strain>
    </source>
</reference>
<dbReference type="EMBL" id="JAHTBI010000037">
    <property type="protein sequence ID" value="MBV6287618.1"/>
    <property type="molecule type" value="Genomic_DNA"/>
</dbReference>
<dbReference type="Proteomes" id="UP001106592">
    <property type="component" value="Unassembled WGS sequence"/>
</dbReference>
<keyword evidence="2" id="KW-1185">Reference proteome</keyword>
<proteinExistence type="predicted"/>
<dbReference type="AlphaFoldDB" id="A0A9Q2XIM4"/>
<sequence length="151" mass="17338">MDSYLNSIFEQLFEAAAQSRAQDDQWIVIDCACKHLEVLDTFDYDAVLARVLKLIETYPELDYGGPGPFGSWLERKPVKAYEHALLESLARQPSTQVLGWLDRTLRIDDAEREAQKLLPKEQFAHLLEQVIAHPLAPEDCIDFARFCQQDD</sequence>
<gene>
    <name evidence="1" type="ORF">KUO17_11355</name>
</gene>
<reference evidence="1" key="1">
    <citation type="journal article" date="2022" name="Int. J. Syst. Evol. Microbiol.">
        <title>Pseudomonas aegrilactucae sp. nov. and Pseudomonas morbosilactucae sp. nov., pathogens causing bacterial rot of lettuce in Japan.</title>
        <authorList>
            <person name="Sawada H."/>
            <person name="Fujikawa T."/>
            <person name="Satou M."/>
        </authorList>
    </citation>
    <scope>NUCLEOTIDE SEQUENCE</scope>
    <source>
        <strain evidence="1">MAFF 301350</strain>
    </source>
</reference>
<evidence type="ECO:0000313" key="2">
    <source>
        <dbReference type="Proteomes" id="UP001106592"/>
    </source>
</evidence>
<comment type="caution">
    <text evidence="1">The sequence shown here is derived from an EMBL/GenBank/DDBJ whole genome shotgun (WGS) entry which is preliminary data.</text>
</comment>
<organism evidence="1 2">
    <name type="scientific">Pseudomonas aegrilactucae</name>
    <dbReference type="NCBI Taxonomy" id="2854028"/>
    <lineage>
        <taxon>Bacteria</taxon>
        <taxon>Pseudomonadati</taxon>
        <taxon>Pseudomonadota</taxon>
        <taxon>Gammaproteobacteria</taxon>
        <taxon>Pseudomonadales</taxon>
        <taxon>Pseudomonadaceae</taxon>
        <taxon>Pseudomonas</taxon>
    </lineage>
</organism>
<name>A0A9Q2XIM4_9PSED</name>
<accession>A0A9Q2XIM4</accession>
<dbReference type="RefSeq" id="WP_217975658.1">
    <property type="nucleotide sequence ID" value="NZ_JAHTBI010000037.1"/>
</dbReference>
<evidence type="ECO:0000313" key="1">
    <source>
        <dbReference type="EMBL" id="MBV6287618.1"/>
    </source>
</evidence>